<evidence type="ECO:0000313" key="2">
    <source>
        <dbReference type="EMBL" id="EEF44128.1"/>
    </source>
</evidence>
<keyword evidence="3" id="KW-1185">Reference proteome</keyword>
<name>B9RWX3_RICCO</name>
<accession>B9RWX3</accession>
<evidence type="ECO:0000313" key="3">
    <source>
        <dbReference type="Proteomes" id="UP000008311"/>
    </source>
</evidence>
<dbReference type="InParanoid" id="B9RWX3"/>
<sequence>MVPLRWVGPRGGSPAADVVKGPRLAKGGRKRARCPSGSSSSSPSAQLEGVVIGDFITPLLAIVFMPRGSASSQGCHRSTQTSCPPTVLRGPLNMPHFLLGAVDNLWIS</sequence>
<dbReference type="AlphaFoldDB" id="B9RWX3"/>
<proteinExistence type="predicted"/>
<feature type="region of interest" description="Disordered" evidence="1">
    <location>
        <begin position="1"/>
        <end position="45"/>
    </location>
</feature>
<feature type="compositionally biased region" description="Low complexity" evidence="1">
    <location>
        <begin position="35"/>
        <end position="44"/>
    </location>
</feature>
<dbReference type="Proteomes" id="UP000008311">
    <property type="component" value="Unassembled WGS sequence"/>
</dbReference>
<organism evidence="2 3">
    <name type="scientific">Ricinus communis</name>
    <name type="common">Castor bean</name>
    <dbReference type="NCBI Taxonomy" id="3988"/>
    <lineage>
        <taxon>Eukaryota</taxon>
        <taxon>Viridiplantae</taxon>
        <taxon>Streptophyta</taxon>
        <taxon>Embryophyta</taxon>
        <taxon>Tracheophyta</taxon>
        <taxon>Spermatophyta</taxon>
        <taxon>Magnoliopsida</taxon>
        <taxon>eudicotyledons</taxon>
        <taxon>Gunneridae</taxon>
        <taxon>Pentapetalae</taxon>
        <taxon>rosids</taxon>
        <taxon>fabids</taxon>
        <taxon>Malpighiales</taxon>
        <taxon>Euphorbiaceae</taxon>
        <taxon>Acalyphoideae</taxon>
        <taxon>Acalypheae</taxon>
        <taxon>Ricinus</taxon>
    </lineage>
</organism>
<protein>
    <submittedName>
        <fullName evidence="2">Uncharacterized protein</fullName>
    </submittedName>
</protein>
<dbReference type="EMBL" id="EQ973825">
    <property type="protein sequence ID" value="EEF44128.1"/>
    <property type="molecule type" value="Genomic_DNA"/>
</dbReference>
<evidence type="ECO:0000256" key="1">
    <source>
        <dbReference type="SAM" id="MobiDB-lite"/>
    </source>
</evidence>
<gene>
    <name evidence="2" type="ORF">RCOM_1704520</name>
</gene>
<reference evidence="3" key="1">
    <citation type="journal article" date="2010" name="Nat. Biotechnol.">
        <title>Draft genome sequence of the oilseed species Ricinus communis.</title>
        <authorList>
            <person name="Chan A.P."/>
            <person name="Crabtree J."/>
            <person name="Zhao Q."/>
            <person name="Lorenzi H."/>
            <person name="Orvis J."/>
            <person name="Puiu D."/>
            <person name="Melake-Berhan A."/>
            <person name="Jones K.M."/>
            <person name="Redman J."/>
            <person name="Chen G."/>
            <person name="Cahoon E.B."/>
            <person name="Gedil M."/>
            <person name="Stanke M."/>
            <person name="Haas B.J."/>
            <person name="Wortman J.R."/>
            <person name="Fraser-Liggett C.M."/>
            <person name="Ravel J."/>
            <person name="Rabinowicz P.D."/>
        </authorList>
    </citation>
    <scope>NUCLEOTIDE SEQUENCE [LARGE SCALE GENOMIC DNA]</scope>
    <source>
        <strain evidence="3">cv. Hale</strain>
    </source>
</reference>